<comment type="cofactor">
    <cofactor evidence="9">
        <name>Mg(2+)</name>
        <dbReference type="ChEBI" id="CHEBI:18420"/>
    </cofactor>
</comment>
<dbReference type="GO" id="GO:0003725">
    <property type="term" value="F:double-stranded RNA binding"/>
    <property type="evidence" value="ECO:0007669"/>
    <property type="project" value="TreeGrafter"/>
</dbReference>
<dbReference type="Pfam" id="PF14622">
    <property type="entry name" value="Ribonucleas_3_3"/>
    <property type="match status" value="1"/>
</dbReference>
<dbReference type="SMART" id="SM00358">
    <property type="entry name" value="DSRM"/>
    <property type="match status" value="1"/>
</dbReference>
<evidence type="ECO:0000256" key="3">
    <source>
        <dbReference type="ARBA" id="ARBA00022552"/>
    </source>
</evidence>
<dbReference type="GO" id="GO:0010468">
    <property type="term" value="P:regulation of gene expression"/>
    <property type="evidence" value="ECO:0007669"/>
    <property type="project" value="TreeGrafter"/>
</dbReference>
<evidence type="ECO:0000256" key="2">
    <source>
        <dbReference type="ARBA" id="ARBA00010183"/>
    </source>
</evidence>
<accession>A0A0S1SKK7</accession>
<keyword evidence="9" id="KW-0699">rRNA-binding</keyword>
<dbReference type="GO" id="GO:0005737">
    <property type="term" value="C:cytoplasm"/>
    <property type="evidence" value="ECO:0007669"/>
    <property type="project" value="UniProtKB-SubCell"/>
</dbReference>
<dbReference type="EMBL" id="CP013065">
    <property type="protein sequence ID" value="ALM12930.1"/>
    <property type="molecule type" value="Genomic_DNA"/>
</dbReference>
<keyword evidence="7 9" id="KW-0378">Hydrolase</keyword>
<dbReference type="Gene3D" id="1.10.1520.10">
    <property type="entry name" value="Ribonuclease III domain"/>
    <property type="match status" value="1"/>
</dbReference>
<dbReference type="GO" id="GO:0046872">
    <property type="term" value="F:metal ion binding"/>
    <property type="evidence" value="ECO:0007669"/>
    <property type="project" value="UniProtKB-KW"/>
</dbReference>
<dbReference type="CDD" id="cd00593">
    <property type="entry name" value="RIBOc"/>
    <property type="match status" value="1"/>
</dbReference>
<keyword evidence="9" id="KW-0963">Cytoplasm</keyword>
<dbReference type="InterPro" id="IPR011907">
    <property type="entry name" value="RNase_III"/>
</dbReference>
<keyword evidence="9" id="KW-0460">Magnesium</keyword>
<feature type="domain" description="RNase III" evidence="11">
    <location>
        <begin position="6"/>
        <end position="132"/>
    </location>
</feature>
<comment type="subunit">
    <text evidence="9">Homodimer.</text>
</comment>
<dbReference type="AlphaFoldDB" id="A0A0S1SK89"/>
<dbReference type="Proteomes" id="UP000069135">
    <property type="component" value="Chromosome"/>
</dbReference>
<comment type="similarity">
    <text evidence="2">Belongs to the ribonuclease III family.</text>
</comment>
<dbReference type="NCBIfam" id="TIGR02191">
    <property type="entry name" value="RNaseIII"/>
    <property type="match status" value="1"/>
</dbReference>
<feature type="binding site" evidence="9">
    <location>
        <position position="46"/>
    </location>
    <ligand>
        <name>Mg(2+)</name>
        <dbReference type="ChEBI" id="CHEBI:18420"/>
    </ligand>
</feature>
<organism evidence="12 13">
    <name type="scientific">Candidatus Peribacter riflensis</name>
    <dbReference type="NCBI Taxonomy" id="1735162"/>
    <lineage>
        <taxon>Bacteria</taxon>
        <taxon>Candidatus Peregrinibacteriota</taxon>
        <taxon>Candidatus Peribacteria</taxon>
        <taxon>Candidatus Peribacterales</taxon>
        <taxon>Candidatus Peribacteraceae</taxon>
        <taxon>Candidatus Peribacter</taxon>
    </lineage>
</organism>
<dbReference type="Pfam" id="PF00035">
    <property type="entry name" value="dsrm"/>
    <property type="match status" value="1"/>
</dbReference>
<feature type="domain" description="DRBM" evidence="10">
    <location>
        <begin position="159"/>
        <end position="224"/>
    </location>
</feature>
<evidence type="ECO:0000256" key="7">
    <source>
        <dbReference type="ARBA" id="ARBA00022801"/>
    </source>
</evidence>
<evidence type="ECO:0000313" key="13">
    <source>
        <dbReference type="Proteomes" id="UP000069135"/>
    </source>
</evidence>
<feature type="binding site" evidence="9">
    <location>
        <position position="121"/>
    </location>
    <ligand>
        <name>Mg(2+)</name>
        <dbReference type="ChEBI" id="CHEBI:18420"/>
    </ligand>
</feature>
<keyword evidence="9" id="KW-0479">Metal-binding</keyword>
<accession>A0A0S1SPT3</accession>
<dbReference type="HAMAP" id="MF_00104">
    <property type="entry name" value="RNase_III"/>
    <property type="match status" value="1"/>
</dbReference>
<dbReference type="SMART" id="SM00535">
    <property type="entry name" value="RIBOc"/>
    <property type="match status" value="1"/>
</dbReference>
<evidence type="ECO:0000313" key="12">
    <source>
        <dbReference type="EMBL" id="ALM12930.1"/>
    </source>
</evidence>
<dbReference type="PANTHER" id="PTHR11207">
    <property type="entry name" value="RIBONUCLEASE III"/>
    <property type="match status" value="1"/>
</dbReference>
<protein>
    <recommendedName>
        <fullName evidence="9">Ribonuclease 3</fullName>
        <ecNumber evidence="9">3.1.26.3</ecNumber>
    </recommendedName>
    <alternativeName>
        <fullName evidence="9">Ribonuclease III</fullName>
        <shortName evidence="9">RNase III</shortName>
    </alternativeName>
</protein>
<evidence type="ECO:0000256" key="8">
    <source>
        <dbReference type="ARBA" id="ARBA00022884"/>
    </source>
</evidence>
<reference evidence="12 13" key="2">
    <citation type="journal article" date="2016" name="PeerJ">
        <title>Analysis of five complete genome sequences for members of the class Peribacteria in the recently recognized Peregrinibacteria bacterial phylum.</title>
        <authorList>
            <person name="Anantharaman K."/>
            <person name="Brown C.T."/>
            <person name="Burstein D."/>
            <person name="Castelle C.J."/>
            <person name="Probst A.J."/>
            <person name="Thomas B.C."/>
            <person name="Williams K.H."/>
            <person name="Banfield J.F."/>
        </authorList>
    </citation>
    <scope>NUCLEOTIDE SEQUENCE [LARGE SCALE GENOMIC DNA]</scope>
    <source>
        <strain evidence="12">RIFOXYD1_FULL_PER-ii_59_16</strain>
    </source>
</reference>
<keyword evidence="3 9" id="KW-0698">rRNA processing</keyword>
<dbReference type="GO" id="GO:0008033">
    <property type="term" value="P:tRNA processing"/>
    <property type="evidence" value="ECO:0007669"/>
    <property type="project" value="UniProtKB-KW"/>
</dbReference>
<comment type="subcellular location">
    <subcellularLocation>
        <location evidence="9">Cytoplasm</location>
    </subcellularLocation>
</comment>
<dbReference type="InterPro" id="IPR000999">
    <property type="entry name" value="RNase_III_dom"/>
</dbReference>
<keyword evidence="4 9" id="KW-0507">mRNA processing</keyword>
<dbReference type="FunFam" id="1.10.1520.10:FF:000001">
    <property type="entry name" value="Ribonuclease 3"/>
    <property type="match status" value="1"/>
</dbReference>
<dbReference type="STRING" id="1735162.PeribacterB2_0231"/>
<evidence type="ECO:0000259" key="10">
    <source>
        <dbReference type="PROSITE" id="PS50137"/>
    </source>
</evidence>
<dbReference type="CDD" id="cd10845">
    <property type="entry name" value="DSRM_RNAse_III_family"/>
    <property type="match status" value="1"/>
</dbReference>
<feature type="binding site" evidence="9">
    <location>
        <position position="118"/>
    </location>
    <ligand>
        <name>Mg(2+)</name>
        <dbReference type="ChEBI" id="CHEBI:18420"/>
    </ligand>
</feature>
<evidence type="ECO:0000256" key="5">
    <source>
        <dbReference type="ARBA" id="ARBA00022722"/>
    </source>
</evidence>
<dbReference type="GO" id="GO:0004525">
    <property type="term" value="F:ribonuclease III activity"/>
    <property type="evidence" value="ECO:0007669"/>
    <property type="project" value="UniProtKB-UniRule"/>
</dbReference>
<dbReference type="KEGG" id="prf:PeribacterA2_0231"/>
<sequence>MPPQPLSLLEKSLHLSFKDKDLLAQSLTHRSATGKARLKKHNERMEFLGDAVLELVATEHLFSFENKSEGELTNWRAALVNGKQLAVVARELKLGDYLFMSRGEEASGGRDKESTLANALEALIGAIYLDQGFDAAREFCFAHILMRLDELLKAGKHRDFKSVFQEKAQELLGVTPHYDVVAESGPDHDKEFTCAVFVGSDRVAQGSGASKQEAEQAAAQAGLNVKKWK</sequence>
<dbReference type="PROSITE" id="PS00517">
    <property type="entry name" value="RNASE_3_1"/>
    <property type="match status" value="1"/>
</dbReference>
<keyword evidence="8 9" id="KW-0694">RNA-binding</keyword>
<feature type="active site" evidence="9">
    <location>
        <position position="50"/>
    </location>
</feature>
<comment type="catalytic activity">
    <reaction evidence="1 9">
        <text>Endonucleolytic cleavage to 5'-phosphomonoester.</text>
        <dbReference type="EC" id="3.1.26.3"/>
    </reaction>
</comment>
<dbReference type="GO" id="GO:0006397">
    <property type="term" value="P:mRNA processing"/>
    <property type="evidence" value="ECO:0007669"/>
    <property type="project" value="UniProtKB-UniRule"/>
</dbReference>
<keyword evidence="9" id="KW-0819">tRNA processing</keyword>
<evidence type="ECO:0000256" key="6">
    <source>
        <dbReference type="ARBA" id="ARBA00022759"/>
    </source>
</evidence>
<comment type="function">
    <text evidence="9">Digests double-stranded RNA. Involved in the processing of primary rRNA transcript to yield the immediate precursors to the large and small rRNAs (23S and 16S). Processes some mRNAs, and tRNAs when they are encoded in the rRNA operon. Processes pre-crRNA and tracrRNA of type II CRISPR loci if present in the organism.</text>
</comment>
<dbReference type="InterPro" id="IPR036389">
    <property type="entry name" value="RNase_III_sf"/>
</dbReference>
<dbReference type="PROSITE" id="PS50137">
    <property type="entry name" value="DS_RBD"/>
    <property type="match status" value="1"/>
</dbReference>
<proteinExistence type="inferred from homology"/>
<dbReference type="PANTHER" id="PTHR11207:SF0">
    <property type="entry name" value="RIBONUCLEASE 3"/>
    <property type="match status" value="1"/>
</dbReference>
<dbReference type="EC" id="3.1.26.3" evidence="9"/>
<keyword evidence="6 9" id="KW-0255">Endonuclease</keyword>
<accession>A0A0S1STW3</accession>
<dbReference type="PATRIC" id="fig|1735161.3.peg.231"/>
<feature type="active site" evidence="9">
    <location>
        <position position="121"/>
    </location>
</feature>
<accession>A0A0S1SGS3</accession>
<dbReference type="SUPFAM" id="SSF69065">
    <property type="entry name" value="RNase III domain-like"/>
    <property type="match status" value="1"/>
</dbReference>
<gene>
    <name evidence="9" type="primary">rnc</name>
    <name evidence="12" type="ORF">PeribacterD1_0231</name>
</gene>
<dbReference type="InterPro" id="IPR014720">
    <property type="entry name" value="dsRBD_dom"/>
</dbReference>
<dbReference type="PROSITE" id="PS50142">
    <property type="entry name" value="RNASE_3_2"/>
    <property type="match status" value="1"/>
</dbReference>
<accession>A0A0S1SK89</accession>
<dbReference type="SUPFAM" id="SSF54768">
    <property type="entry name" value="dsRNA-binding domain-like"/>
    <property type="match status" value="1"/>
</dbReference>
<evidence type="ECO:0000259" key="11">
    <source>
        <dbReference type="PROSITE" id="PS50142"/>
    </source>
</evidence>
<evidence type="ECO:0000256" key="1">
    <source>
        <dbReference type="ARBA" id="ARBA00000109"/>
    </source>
</evidence>
<dbReference type="Gene3D" id="3.30.160.20">
    <property type="match status" value="1"/>
</dbReference>
<evidence type="ECO:0000256" key="4">
    <source>
        <dbReference type="ARBA" id="ARBA00022664"/>
    </source>
</evidence>
<keyword evidence="5 9" id="KW-0540">Nuclease</keyword>
<evidence type="ECO:0000256" key="9">
    <source>
        <dbReference type="HAMAP-Rule" id="MF_00104"/>
    </source>
</evidence>
<reference evidence="13" key="1">
    <citation type="submission" date="2015-10" db="EMBL/GenBank/DDBJ databases">
        <title>Analysis of five complete genome sequences for members of the class Peribacteria in the recently recognized Peregrinibacteria bacterial phylum.</title>
        <authorList>
            <person name="Anantharaman K."/>
            <person name="Brown C.T."/>
            <person name="Burstein D."/>
            <person name="Castelle C.J."/>
            <person name="Probst A.J."/>
            <person name="Thomas B.C."/>
            <person name="Williams K.H."/>
            <person name="Banfield J.F."/>
        </authorList>
    </citation>
    <scope>NUCLEOTIDE SEQUENCE [LARGE SCALE GENOMIC DNA]</scope>
</reference>
<dbReference type="GO" id="GO:0006364">
    <property type="term" value="P:rRNA processing"/>
    <property type="evidence" value="ECO:0007669"/>
    <property type="project" value="UniProtKB-UniRule"/>
</dbReference>
<name>A0A0S1SK89_9BACT</name>
<dbReference type="GO" id="GO:0019843">
    <property type="term" value="F:rRNA binding"/>
    <property type="evidence" value="ECO:0007669"/>
    <property type="project" value="UniProtKB-KW"/>
</dbReference>